<protein>
    <recommendedName>
        <fullName evidence="3">Glycosyltransferase</fullName>
    </recommendedName>
</protein>
<accession>A0ABR6F2R6</accession>
<dbReference type="Proteomes" id="UP000636110">
    <property type="component" value="Unassembled WGS sequence"/>
</dbReference>
<name>A0ABR6F2R6_9SPHI</name>
<reference evidence="1 2" key="1">
    <citation type="submission" date="2019-11" db="EMBL/GenBank/DDBJ databases">
        <title>Description of Pedobacter sp. LMG 31462T.</title>
        <authorList>
            <person name="Carlier A."/>
            <person name="Qi S."/>
            <person name="Vandamme P."/>
        </authorList>
    </citation>
    <scope>NUCLEOTIDE SEQUENCE [LARGE SCALE GENOMIC DNA]</scope>
    <source>
        <strain evidence="1 2">LMG 31462</strain>
    </source>
</reference>
<comment type="caution">
    <text evidence="1">The sequence shown here is derived from an EMBL/GenBank/DDBJ whole genome shotgun (WGS) entry which is preliminary data.</text>
</comment>
<keyword evidence="2" id="KW-1185">Reference proteome</keyword>
<dbReference type="EMBL" id="WNXC01000008">
    <property type="protein sequence ID" value="MBB2150973.1"/>
    <property type="molecule type" value="Genomic_DNA"/>
</dbReference>
<evidence type="ECO:0000313" key="1">
    <source>
        <dbReference type="EMBL" id="MBB2150973.1"/>
    </source>
</evidence>
<evidence type="ECO:0008006" key="3">
    <source>
        <dbReference type="Google" id="ProtNLM"/>
    </source>
</evidence>
<dbReference type="RefSeq" id="WP_182960414.1">
    <property type="nucleotide sequence ID" value="NZ_WNXC01000008.1"/>
</dbReference>
<evidence type="ECO:0000313" key="2">
    <source>
        <dbReference type="Proteomes" id="UP000636110"/>
    </source>
</evidence>
<gene>
    <name evidence="1" type="ORF">GM920_18905</name>
</gene>
<proteinExistence type="predicted"/>
<organism evidence="1 2">
    <name type="scientific">Pedobacter gandavensis</name>
    <dbReference type="NCBI Taxonomy" id="2679963"/>
    <lineage>
        <taxon>Bacteria</taxon>
        <taxon>Pseudomonadati</taxon>
        <taxon>Bacteroidota</taxon>
        <taxon>Sphingobacteriia</taxon>
        <taxon>Sphingobacteriales</taxon>
        <taxon>Sphingobacteriaceae</taxon>
        <taxon>Pedobacter</taxon>
    </lineage>
</organism>
<sequence>MKYNYISFSLWGDKEIYTVGAVRNAALAREIYPGWRVIVYYDDTVPAMIIQKLNDLGVILMDMTHSGIYGLFWRFLAADISDSGHVIFRDTDSRLSLREKLAVEEWMSNNDLIHVMRDHPVHDVPFGAEKLSILGGMWGIKSGVVEMTKAIHEFCKERPDQYGIDQSFLENLYKEFQYSMTVHDEFFDKKPFPSRREGYRFIGERIDENEAPFGEDWKEIRAWNKIQNPSLFQKIKTWIRKILK</sequence>